<protein>
    <submittedName>
        <fullName evidence="2">Uncharacterized protein</fullName>
    </submittedName>
</protein>
<accession>A0A8S5RWG0</accession>
<feature type="transmembrane region" description="Helical" evidence="1">
    <location>
        <begin position="46"/>
        <end position="63"/>
    </location>
</feature>
<evidence type="ECO:0000313" key="2">
    <source>
        <dbReference type="EMBL" id="DAF42984.1"/>
    </source>
</evidence>
<dbReference type="EMBL" id="BK032497">
    <property type="protein sequence ID" value="DAF42984.1"/>
    <property type="molecule type" value="Genomic_DNA"/>
</dbReference>
<keyword evidence="1" id="KW-0472">Membrane</keyword>
<sequence>MNGIVKNEYTEIQKYFDDYYKEQLEKYEELKYYDNYLFTNIEDEPIYWGFGIIVLILVSIIADKSQYEFWNYVFFAVLGIFILFTILIFFKAVFWNYEFKKSKKTFFKHYYKSKNIRTVTRYLGVNKSDLLFNEDYIIIGLNIKDEKQLNKLERELKNGK</sequence>
<organism evidence="2">
    <name type="scientific">Siphoviridae sp. ctHip2</name>
    <dbReference type="NCBI Taxonomy" id="2827830"/>
    <lineage>
        <taxon>Viruses</taxon>
        <taxon>Duplodnaviria</taxon>
        <taxon>Heunggongvirae</taxon>
        <taxon>Uroviricota</taxon>
        <taxon>Caudoviricetes</taxon>
    </lineage>
</organism>
<name>A0A8S5RWG0_9CAUD</name>
<keyword evidence="1" id="KW-1133">Transmembrane helix</keyword>
<feature type="transmembrane region" description="Helical" evidence="1">
    <location>
        <begin position="69"/>
        <end position="94"/>
    </location>
</feature>
<proteinExistence type="predicted"/>
<reference evidence="2" key="1">
    <citation type="journal article" date="2021" name="Proc. Natl. Acad. Sci. U.S.A.">
        <title>A Catalog of Tens of Thousands of Viruses from Human Metagenomes Reveals Hidden Associations with Chronic Diseases.</title>
        <authorList>
            <person name="Tisza M.J."/>
            <person name="Buck C.B."/>
        </authorList>
    </citation>
    <scope>NUCLEOTIDE SEQUENCE</scope>
    <source>
        <strain evidence="2">CtHip2</strain>
    </source>
</reference>
<evidence type="ECO:0000256" key="1">
    <source>
        <dbReference type="SAM" id="Phobius"/>
    </source>
</evidence>
<keyword evidence="1" id="KW-0812">Transmembrane</keyword>